<evidence type="ECO:0000313" key="6">
    <source>
        <dbReference type="Proteomes" id="UP000274822"/>
    </source>
</evidence>
<keyword evidence="1" id="KW-0547">Nucleotide-binding</keyword>
<dbReference type="Proteomes" id="UP000274822">
    <property type="component" value="Unassembled WGS sequence"/>
</dbReference>
<dbReference type="PANTHER" id="PTHR11472:SF34">
    <property type="entry name" value="REGULATOR OF TELOMERE ELONGATION HELICASE 1"/>
    <property type="match status" value="1"/>
</dbReference>
<dbReference type="GO" id="GO:0005634">
    <property type="term" value="C:nucleus"/>
    <property type="evidence" value="ECO:0007669"/>
    <property type="project" value="TreeGrafter"/>
</dbReference>
<dbReference type="GO" id="GO:1904430">
    <property type="term" value="P:negative regulation of t-circle formation"/>
    <property type="evidence" value="ECO:0007669"/>
    <property type="project" value="TreeGrafter"/>
</dbReference>
<dbReference type="InterPro" id="IPR045028">
    <property type="entry name" value="DinG/Rad3-like"/>
</dbReference>
<dbReference type="InterPro" id="IPR027417">
    <property type="entry name" value="P-loop_NTPase"/>
</dbReference>
<dbReference type="GO" id="GO:0070182">
    <property type="term" value="F:DNA polymerase binding"/>
    <property type="evidence" value="ECO:0007669"/>
    <property type="project" value="TreeGrafter"/>
</dbReference>
<feature type="domain" description="Helicase ATP-binding" evidence="4">
    <location>
        <begin position="7"/>
        <end position="299"/>
    </location>
</feature>
<evidence type="ECO:0000256" key="1">
    <source>
        <dbReference type="ARBA" id="ARBA00022741"/>
    </source>
</evidence>
<dbReference type="Gene3D" id="3.40.50.300">
    <property type="entry name" value="P-loop containing nucleotide triphosphate hydrolases"/>
    <property type="match status" value="1"/>
</dbReference>
<dbReference type="InterPro" id="IPR057498">
    <property type="entry name" value="Rtel1_ARCH"/>
</dbReference>
<keyword evidence="6" id="KW-1185">Reference proteome</keyword>
<dbReference type="PROSITE" id="PS51193">
    <property type="entry name" value="HELICASE_ATP_BIND_2"/>
    <property type="match status" value="1"/>
</dbReference>
<reference evidence="5 6" key="1">
    <citation type="journal article" date="2018" name="New Phytol.">
        <title>Phylogenomics of Endogonaceae and evolution of mycorrhizas within Mucoromycota.</title>
        <authorList>
            <person name="Chang Y."/>
            <person name="Desiro A."/>
            <person name="Na H."/>
            <person name="Sandor L."/>
            <person name="Lipzen A."/>
            <person name="Clum A."/>
            <person name="Barry K."/>
            <person name="Grigoriev I.V."/>
            <person name="Martin F.M."/>
            <person name="Stajich J.E."/>
            <person name="Smith M.E."/>
            <person name="Bonito G."/>
            <person name="Spatafora J.W."/>
        </authorList>
    </citation>
    <scope>NUCLEOTIDE SEQUENCE [LARGE SCALE GENOMIC DNA]</scope>
    <source>
        <strain evidence="5 6">AD002</strain>
    </source>
</reference>
<evidence type="ECO:0000256" key="2">
    <source>
        <dbReference type="ARBA" id="ARBA00022801"/>
    </source>
</evidence>
<dbReference type="GO" id="GO:0010569">
    <property type="term" value="P:regulation of double-strand break repair via homologous recombination"/>
    <property type="evidence" value="ECO:0007669"/>
    <property type="project" value="TreeGrafter"/>
</dbReference>
<keyword evidence="3" id="KW-0067">ATP-binding</keyword>
<dbReference type="AlphaFoldDB" id="A0A433QQ90"/>
<dbReference type="Pfam" id="PF23109">
    <property type="entry name" value="ARCH_RTEL1"/>
    <property type="match status" value="1"/>
</dbReference>
<protein>
    <recommendedName>
        <fullName evidence="4">Helicase ATP-binding domain-containing protein</fullName>
    </recommendedName>
</protein>
<dbReference type="GO" id="GO:0003678">
    <property type="term" value="F:DNA helicase activity"/>
    <property type="evidence" value="ECO:0007669"/>
    <property type="project" value="InterPro"/>
</dbReference>
<dbReference type="GO" id="GO:0090657">
    <property type="term" value="P:telomeric loop disassembly"/>
    <property type="evidence" value="ECO:0007669"/>
    <property type="project" value="TreeGrafter"/>
</dbReference>
<gene>
    <name evidence="5" type="ORF">BC938DRAFT_476743</name>
</gene>
<name>A0A433QQ90_9FUNG</name>
<dbReference type="EMBL" id="RBNJ01002485">
    <property type="protein sequence ID" value="RUS31930.1"/>
    <property type="molecule type" value="Genomic_DNA"/>
</dbReference>
<dbReference type="PANTHER" id="PTHR11472">
    <property type="entry name" value="DNA REPAIR DEAD HELICASE RAD3/XP-D SUBFAMILY MEMBER"/>
    <property type="match status" value="1"/>
</dbReference>
<organism evidence="5 6">
    <name type="scientific">Jimgerdemannia flammicorona</name>
    <dbReference type="NCBI Taxonomy" id="994334"/>
    <lineage>
        <taxon>Eukaryota</taxon>
        <taxon>Fungi</taxon>
        <taxon>Fungi incertae sedis</taxon>
        <taxon>Mucoromycota</taxon>
        <taxon>Mucoromycotina</taxon>
        <taxon>Endogonomycetes</taxon>
        <taxon>Endogonales</taxon>
        <taxon>Endogonaceae</taxon>
        <taxon>Jimgerdemannia</taxon>
    </lineage>
</organism>
<dbReference type="InterPro" id="IPR014013">
    <property type="entry name" value="Helic_SF1/SF2_ATP-bd_DinG/Rad3"/>
</dbReference>
<evidence type="ECO:0000256" key="3">
    <source>
        <dbReference type="ARBA" id="ARBA00022840"/>
    </source>
</evidence>
<dbReference type="GO" id="GO:0005524">
    <property type="term" value="F:ATP binding"/>
    <property type="evidence" value="ECO:0007669"/>
    <property type="project" value="UniProtKB-KW"/>
</dbReference>
<dbReference type="SUPFAM" id="SSF52540">
    <property type="entry name" value="P-loop containing nucleoside triphosphate hydrolases"/>
    <property type="match status" value="1"/>
</dbReference>
<sequence length="325" mass="36655">MPHYTIRGITVNFPYEAYGIQKIFMEKVIHSLQSKQNGLLESPTGTGKTLTLLCAVLAWREAWQARRQLDRGIYNQDVAELDAAISTSPSLGLGVCCYLPNFAEDFIGIDAPKIIYASRTHSQLAQTVSELKNTAYKYASNHFHLLDALACPTSLQESSCGEATSFEITPTDLANSIREAQICRDYALKPGYFGEYDENAFEILKVALEAEIDKLEIPSSTQELIKPGDFMYELLNRIKINSDTFEHLQRVMDTAVNMLATIGRQSRIACWGRSNIGFLSNMPFYLFYKFCDGRVRRRQTPSQVRVEPYIVGAQDGVSNRFLPSW</sequence>
<evidence type="ECO:0000259" key="4">
    <source>
        <dbReference type="PROSITE" id="PS51193"/>
    </source>
</evidence>
<accession>A0A433QQ90</accession>
<dbReference type="GO" id="GO:0045910">
    <property type="term" value="P:negative regulation of DNA recombination"/>
    <property type="evidence" value="ECO:0007669"/>
    <property type="project" value="TreeGrafter"/>
</dbReference>
<evidence type="ECO:0000313" key="5">
    <source>
        <dbReference type="EMBL" id="RUS31930.1"/>
    </source>
</evidence>
<comment type="caution">
    <text evidence="5">The sequence shown here is derived from an EMBL/GenBank/DDBJ whole genome shotgun (WGS) entry which is preliminary data.</text>
</comment>
<dbReference type="InterPro" id="IPR006554">
    <property type="entry name" value="Helicase-like_DEXD_c2"/>
</dbReference>
<keyword evidence="2" id="KW-0378">Hydrolase</keyword>
<dbReference type="GO" id="GO:0016818">
    <property type="term" value="F:hydrolase activity, acting on acid anhydrides, in phosphorus-containing anhydrides"/>
    <property type="evidence" value="ECO:0007669"/>
    <property type="project" value="InterPro"/>
</dbReference>
<proteinExistence type="predicted"/>
<dbReference type="SMART" id="SM00488">
    <property type="entry name" value="DEXDc2"/>
    <property type="match status" value="1"/>
</dbReference>